<dbReference type="STRING" id="407821.A0A087UMA3"/>
<dbReference type="Proteomes" id="UP000054359">
    <property type="component" value="Unassembled WGS sequence"/>
</dbReference>
<keyword evidence="1" id="KW-0949">S-adenosyl-L-methionine</keyword>
<dbReference type="InterPro" id="IPR036414">
    <property type="entry name" value="YaeB_N_sf"/>
</dbReference>
<feature type="domain" description="TsaA-like" evidence="4">
    <location>
        <begin position="65"/>
        <end position="204"/>
    </location>
</feature>
<evidence type="ECO:0000259" key="4">
    <source>
        <dbReference type="PROSITE" id="PS51668"/>
    </source>
</evidence>
<dbReference type="PANTHER" id="PTHR12818:SF0">
    <property type="entry name" value="TRNA (ADENINE(37)-N6)-METHYLTRANSFERASE"/>
    <property type="match status" value="1"/>
</dbReference>
<gene>
    <name evidence="5" type="ORF">X975_08250</name>
</gene>
<name>A0A087UMA3_STEMI</name>
<keyword evidence="3" id="KW-0175">Coiled coil</keyword>
<accession>A0A087UMA3</accession>
<dbReference type="NCBIfam" id="TIGR00104">
    <property type="entry name" value="tRNA_TsaA"/>
    <property type="match status" value="1"/>
</dbReference>
<evidence type="ECO:0000313" key="6">
    <source>
        <dbReference type="Proteomes" id="UP000054359"/>
    </source>
</evidence>
<dbReference type="PROSITE" id="PS51668">
    <property type="entry name" value="TSAA_2"/>
    <property type="match status" value="1"/>
</dbReference>
<dbReference type="OrthoDB" id="4882at2759"/>
<dbReference type="SUPFAM" id="SSF118196">
    <property type="entry name" value="YaeB-like"/>
    <property type="match status" value="1"/>
</dbReference>
<proteinExistence type="inferred from homology"/>
<dbReference type="EMBL" id="KK120536">
    <property type="protein sequence ID" value="KFM78492.1"/>
    <property type="molecule type" value="Genomic_DNA"/>
</dbReference>
<evidence type="ECO:0000256" key="2">
    <source>
        <dbReference type="ARBA" id="ARBA00033753"/>
    </source>
</evidence>
<dbReference type="Pfam" id="PF01980">
    <property type="entry name" value="TrmO_N"/>
    <property type="match status" value="1"/>
</dbReference>
<dbReference type="PANTHER" id="PTHR12818">
    <property type="entry name" value="TRNA (ADENINE(37)-N6)-METHYLTRANSFERASE"/>
    <property type="match status" value="1"/>
</dbReference>
<organism evidence="5 6">
    <name type="scientific">Stegodyphus mimosarum</name>
    <name type="common">African social velvet spider</name>
    <dbReference type="NCBI Taxonomy" id="407821"/>
    <lineage>
        <taxon>Eukaryota</taxon>
        <taxon>Metazoa</taxon>
        <taxon>Ecdysozoa</taxon>
        <taxon>Arthropoda</taxon>
        <taxon>Chelicerata</taxon>
        <taxon>Arachnida</taxon>
        <taxon>Araneae</taxon>
        <taxon>Araneomorphae</taxon>
        <taxon>Entelegynae</taxon>
        <taxon>Eresoidea</taxon>
        <taxon>Eresidae</taxon>
        <taxon>Stegodyphus</taxon>
    </lineage>
</organism>
<evidence type="ECO:0000256" key="1">
    <source>
        <dbReference type="ARBA" id="ARBA00022691"/>
    </source>
</evidence>
<sequence length="299" mass="33503">MSNLEKQSNEIQLIRRELKNIRQELMKQNARLKSEVSGIKTLLGQEDLKSGSSGVKGEEKKVFPMIPIGHISSCFNTKNGIPRQPSLCSVAKATLKIENSIFTNPEHSLIGLDEFSHIWVLFVFHENKKQNSVKAKVHPPRLNGTSVGVFSTRSPHRPCAIGLSLVKLDKIEGSTLFLSGIDILDKTPVLDIKPYIPFYDIPNALKNASSDENVLSEKHESEGGSSSQFNCNCETKLLTNKNAKLQLFELESFTNDKRFNQNLSPLSKAPEYLDVMFTNRAMSDLKMFHSGKDHSEKCK</sequence>
<reference evidence="5 6" key="1">
    <citation type="submission" date="2013-11" db="EMBL/GenBank/DDBJ databases">
        <title>Genome sequencing of Stegodyphus mimosarum.</title>
        <authorList>
            <person name="Bechsgaard J."/>
        </authorList>
    </citation>
    <scope>NUCLEOTIDE SEQUENCE [LARGE SCALE GENOMIC DNA]</scope>
</reference>
<keyword evidence="6" id="KW-1185">Reference proteome</keyword>
<dbReference type="AlphaFoldDB" id="A0A087UMA3"/>
<evidence type="ECO:0000256" key="3">
    <source>
        <dbReference type="SAM" id="Coils"/>
    </source>
</evidence>
<feature type="non-terminal residue" evidence="5">
    <location>
        <position position="299"/>
    </location>
</feature>
<dbReference type="InterPro" id="IPR023370">
    <property type="entry name" value="TrmO-like_N"/>
</dbReference>
<feature type="coiled-coil region" evidence="3">
    <location>
        <begin position="1"/>
        <end position="35"/>
    </location>
</feature>
<protein>
    <submittedName>
        <fullName evidence="5">Nef-associated protein 1</fullName>
    </submittedName>
</protein>
<dbReference type="InterPro" id="IPR040372">
    <property type="entry name" value="YaeB-like"/>
</dbReference>
<dbReference type="Gene3D" id="2.40.30.70">
    <property type="entry name" value="YaeB-like"/>
    <property type="match status" value="1"/>
</dbReference>
<evidence type="ECO:0000313" key="5">
    <source>
        <dbReference type="EMBL" id="KFM78492.1"/>
    </source>
</evidence>
<dbReference type="InterPro" id="IPR036413">
    <property type="entry name" value="YaeB-like_sf"/>
</dbReference>
<comment type="similarity">
    <text evidence="2">Belongs to the tRNA methyltransferase O family.</text>
</comment>
<dbReference type="CDD" id="cd09281">
    <property type="entry name" value="UPF0066"/>
    <property type="match status" value="1"/>
</dbReference>